<dbReference type="AlphaFoldDB" id="A0A3D4SZJ4"/>
<reference evidence="1 2" key="1">
    <citation type="journal article" date="2018" name="Nat. Biotechnol.">
        <title>A standardized bacterial taxonomy based on genome phylogeny substantially revises the tree of life.</title>
        <authorList>
            <person name="Parks D.H."/>
            <person name="Chuvochina M."/>
            <person name="Waite D.W."/>
            <person name="Rinke C."/>
            <person name="Skarshewski A."/>
            <person name="Chaumeil P.A."/>
            <person name="Hugenholtz P."/>
        </authorList>
    </citation>
    <scope>NUCLEOTIDE SEQUENCE [LARGE SCALE GENOMIC DNA]</scope>
    <source>
        <strain evidence="1">UBA11247</strain>
    </source>
</reference>
<accession>A0A3D4SZJ4</accession>
<evidence type="ECO:0000313" key="2">
    <source>
        <dbReference type="Proteomes" id="UP000261739"/>
    </source>
</evidence>
<evidence type="ECO:0008006" key="3">
    <source>
        <dbReference type="Google" id="ProtNLM"/>
    </source>
</evidence>
<evidence type="ECO:0000313" key="1">
    <source>
        <dbReference type="EMBL" id="HCT14698.1"/>
    </source>
</evidence>
<comment type="caution">
    <text evidence="1">The sequence shown here is derived from an EMBL/GenBank/DDBJ whole genome shotgun (WGS) entry which is preliminary data.</text>
</comment>
<organism evidence="1 2">
    <name type="scientific">Corynebacterium nuruki</name>
    <dbReference type="NCBI Taxonomy" id="1032851"/>
    <lineage>
        <taxon>Bacteria</taxon>
        <taxon>Bacillati</taxon>
        <taxon>Actinomycetota</taxon>
        <taxon>Actinomycetes</taxon>
        <taxon>Mycobacteriales</taxon>
        <taxon>Corynebacteriaceae</taxon>
        <taxon>Corynebacterium</taxon>
    </lineage>
</organism>
<name>A0A3D4SZJ4_9CORY</name>
<protein>
    <recommendedName>
        <fullName evidence="3">tRNA adenosine deaminase</fullName>
    </recommendedName>
</protein>
<gene>
    <name evidence="1" type="ORF">DIW82_07880</name>
</gene>
<dbReference type="RefSeq" id="WP_010121163.1">
    <property type="nucleotide sequence ID" value="NZ_DAITTW010000045.1"/>
</dbReference>
<dbReference type="EMBL" id="DQID01000203">
    <property type="protein sequence ID" value="HCT14698.1"/>
    <property type="molecule type" value="Genomic_DNA"/>
</dbReference>
<dbReference type="NCBIfam" id="TIGR03941">
    <property type="entry name" value="tRNA_deam_assoc"/>
    <property type="match status" value="1"/>
</dbReference>
<dbReference type="InterPro" id="IPR023869">
    <property type="entry name" value="tRNA_Adeno_NH3ase_assoc_put"/>
</dbReference>
<dbReference type="Proteomes" id="UP000261739">
    <property type="component" value="Unassembled WGS sequence"/>
</dbReference>
<dbReference type="STRING" id="863239.GCA_000213935_01101"/>
<proteinExistence type="predicted"/>
<sequence length="175" mass="18757">MSGFVLAAELADGAWRLRVLQRTAPTGLAPLLRELRGLRAEGVLLGLVCVDDDWGALVRPVPGGARLLIGDATVASEDPDDPEVDGVLFARDVLDDLGVEPPTDEEVDGADDPDAPWPEGDFDLLEDIGVGSQLLAVVFDDPDMYASEQLLRVAEELGFDSELAEEFDELLGDWG</sequence>